<keyword evidence="4" id="KW-1185">Reference proteome</keyword>
<dbReference type="Proteomes" id="UP001139226">
    <property type="component" value="Unassembled WGS sequence"/>
</dbReference>
<dbReference type="SUPFAM" id="SSF82771">
    <property type="entry name" value="GIY-YIG endonuclease"/>
    <property type="match status" value="1"/>
</dbReference>
<reference evidence="3" key="1">
    <citation type="submission" date="2022-03" db="EMBL/GenBank/DDBJ databases">
        <title>Gramella crocea sp. nov., isolated from activated sludge of a seafood processing plant.</title>
        <authorList>
            <person name="Zhang X."/>
        </authorList>
    </citation>
    <scope>NUCLEOTIDE SEQUENCE</scope>
    <source>
        <strain evidence="3">YJ019</strain>
    </source>
</reference>
<feature type="domain" description="GIY-YIG" evidence="2">
    <location>
        <begin position="2"/>
        <end position="80"/>
    </location>
</feature>
<dbReference type="PROSITE" id="PS50164">
    <property type="entry name" value="GIY_YIG"/>
    <property type="match status" value="1"/>
</dbReference>
<name>A0A9X1V1T2_9FLAO</name>
<comment type="similarity">
    <text evidence="1">Belongs to the UPF0213 family.</text>
</comment>
<accession>A0A9X1V1T2</accession>
<dbReference type="InterPro" id="IPR050190">
    <property type="entry name" value="UPF0213_domain"/>
</dbReference>
<dbReference type="Pfam" id="PF01541">
    <property type="entry name" value="GIY-YIG"/>
    <property type="match status" value="1"/>
</dbReference>
<evidence type="ECO:0000313" key="3">
    <source>
        <dbReference type="EMBL" id="MCH4822797.1"/>
    </source>
</evidence>
<dbReference type="InterPro" id="IPR035901">
    <property type="entry name" value="GIY-YIG_endonuc_sf"/>
</dbReference>
<dbReference type="Gene3D" id="3.40.1440.10">
    <property type="entry name" value="GIY-YIG endonuclease"/>
    <property type="match status" value="1"/>
</dbReference>
<protein>
    <submittedName>
        <fullName evidence="3">GIY-YIG nuclease family protein</fullName>
    </submittedName>
</protein>
<dbReference type="AlphaFoldDB" id="A0A9X1V1T2"/>
<sequence length="99" mass="11842">MKKGYVYIMTNKHNSVLYTGVTSNILKRVYQHKTKHFPGSFSSRYNCYKLVFYTDFGNITEAIEFEKKLKAGNRKRKVNMIESQNVEWKDLAKDWLFQF</sequence>
<dbReference type="InterPro" id="IPR000305">
    <property type="entry name" value="GIY-YIG_endonuc"/>
</dbReference>
<dbReference type="PANTHER" id="PTHR34477:SF5">
    <property type="entry name" value="BSL5627 PROTEIN"/>
    <property type="match status" value="1"/>
</dbReference>
<dbReference type="PANTHER" id="PTHR34477">
    <property type="entry name" value="UPF0213 PROTEIN YHBQ"/>
    <property type="match status" value="1"/>
</dbReference>
<organism evidence="3 4">
    <name type="scientific">Christiangramia lutea</name>
    <dbReference type="NCBI Taxonomy" id="1607951"/>
    <lineage>
        <taxon>Bacteria</taxon>
        <taxon>Pseudomonadati</taxon>
        <taxon>Bacteroidota</taxon>
        <taxon>Flavobacteriia</taxon>
        <taxon>Flavobacteriales</taxon>
        <taxon>Flavobacteriaceae</taxon>
        <taxon>Christiangramia</taxon>
    </lineage>
</organism>
<proteinExistence type="inferred from homology"/>
<dbReference type="CDD" id="cd10448">
    <property type="entry name" value="GIY-YIG_unchar_3"/>
    <property type="match status" value="1"/>
</dbReference>
<evidence type="ECO:0000256" key="1">
    <source>
        <dbReference type="ARBA" id="ARBA00007435"/>
    </source>
</evidence>
<evidence type="ECO:0000259" key="2">
    <source>
        <dbReference type="PROSITE" id="PS50164"/>
    </source>
</evidence>
<gene>
    <name evidence="3" type="ORF">ML462_06395</name>
</gene>
<evidence type="ECO:0000313" key="4">
    <source>
        <dbReference type="Proteomes" id="UP001139226"/>
    </source>
</evidence>
<dbReference type="EMBL" id="JAKVTV010000002">
    <property type="protein sequence ID" value="MCH4822797.1"/>
    <property type="molecule type" value="Genomic_DNA"/>
</dbReference>
<dbReference type="RefSeq" id="WP_240712952.1">
    <property type="nucleotide sequence ID" value="NZ_JAKVTV010000002.1"/>
</dbReference>
<comment type="caution">
    <text evidence="3">The sequence shown here is derived from an EMBL/GenBank/DDBJ whole genome shotgun (WGS) entry which is preliminary data.</text>
</comment>